<feature type="non-terminal residue" evidence="2">
    <location>
        <position position="147"/>
    </location>
</feature>
<dbReference type="Proteomes" id="UP001516400">
    <property type="component" value="Unassembled WGS sequence"/>
</dbReference>
<sequence length="147" mass="15879">MYVVNSLPAPQVSQHGQPQAGAVSTPVPGNIFPVVGGGGGGVGGIRRTLSGWREWRRADPTLIHSLWRSKMGNGIRKQLAKKNSVAGSSKQSEECIPKKGNIPKLSQRANNSENDNSLYQLKNNSGAEPQDKQNVRNRKNRNVIIGS</sequence>
<feature type="region of interest" description="Disordered" evidence="1">
    <location>
        <begin position="1"/>
        <end position="23"/>
    </location>
</feature>
<evidence type="ECO:0000313" key="3">
    <source>
        <dbReference type="Proteomes" id="UP001516400"/>
    </source>
</evidence>
<dbReference type="AlphaFoldDB" id="A0ABD2N308"/>
<proteinExistence type="predicted"/>
<evidence type="ECO:0000313" key="2">
    <source>
        <dbReference type="EMBL" id="KAL3272927.1"/>
    </source>
</evidence>
<organism evidence="2 3">
    <name type="scientific">Cryptolaemus montrouzieri</name>
    <dbReference type="NCBI Taxonomy" id="559131"/>
    <lineage>
        <taxon>Eukaryota</taxon>
        <taxon>Metazoa</taxon>
        <taxon>Ecdysozoa</taxon>
        <taxon>Arthropoda</taxon>
        <taxon>Hexapoda</taxon>
        <taxon>Insecta</taxon>
        <taxon>Pterygota</taxon>
        <taxon>Neoptera</taxon>
        <taxon>Endopterygota</taxon>
        <taxon>Coleoptera</taxon>
        <taxon>Polyphaga</taxon>
        <taxon>Cucujiformia</taxon>
        <taxon>Coccinelloidea</taxon>
        <taxon>Coccinellidae</taxon>
        <taxon>Scymninae</taxon>
        <taxon>Scymnini</taxon>
        <taxon>Cryptolaemus</taxon>
    </lineage>
</organism>
<comment type="caution">
    <text evidence="2">The sequence shown here is derived from an EMBL/GenBank/DDBJ whole genome shotgun (WGS) entry which is preliminary data.</text>
</comment>
<name>A0ABD2N308_9CUCU</name>
<reference evidence="2 3" key="1">
    <citation type="journal article" date="2021" name="BMC Biol.">
        <title>Horizontally acquired antibacterial genes associated with adaptive radiation of ladybird beetles.</title>
        <authorList>
            <person name="Li H.S."/>
            <person name="Tang X.F."/>
            <person name="Huang Y.H."/>
            <person name="Xu Z.Y."/>
            <person name="Chen M.L."/>
            <person name="Du X.Y."/>
            <person name="Qiu B.Y."/>
            <person name="Chen P.T."/>
            <person name="Zhang W."/>
            <person name="Slipinski A."/>
            <person name="Escalona H.E."/>
            <person name="Waterhouse R.M."/>
            <person name="Zwick A."/>
            <person name="Pang H."/>
        </authorList>
    </citation>
    <scope>NUCLEOTIDE SEQUENCE [LARGE SCALE GENOMIC DNA]</scope>
    <source>
        <strain evidence="2">SYSU2018</strain>
    </source>
</reference>
<protein>
    <submittedName>
        <fullName evidence="2">Uncharacterized protein</fullName>
    </submittedName>
</protein>
<accession>A0ABD2N308</accession>
<gene>
    <name evidence="2" type="ORF">HHI36_014386</name>
</gene>
<feature type="region of interest" description="Disordered" evidence="1">
    <location>
        <begin position="78"/>
        <end position="147"/>
    </location>
</feature>
<feature type="compositionally biased region" description="Polar residues" evidence="1">
    <location>
        <begin position="107"/>
        <end position="127"/>
    </location>
</feature>
<dbReference type="EMBL" id="JABFTP020000062">
    <property type="protein sequence ID" value="KAL3272927.1"/>
    <property type="molecule type" value="Genomic_DNA"/>
</dbReference>
<keyword evidence="3" id="KW-1185">Reference proteome</keyword>
<evidence type="ECO:0000256" key="1">
    <source>
        <dbReference type="SAM" id="MobiDB-lite"/>
    </source>
</evidence>